<name>A0ABT2MM95_9CYAN</name>
<organism evidence="2 3">
    <name type="scientific">Laspinema palackyanum D2a</name>
    <dbReference type="NCBI Taxonomy" id="2953684"/>
    <lineage>
        <taxon>Bacteria</taxon>
        <taxon>Bacillati</taxon>
        <taxon>Cyanobacteriota</taxon>
        <taxon>Cyanophyceae</taxon>
        <taxon>Oscillatoriophycideae</taxon>
        <taxon>Oscillatoriales</taxon>
        <taxon>Laspinemataceae</taxon>
        <taxon>Laspinema</taxon>
        <taxon>Laspinema palackyanum</taxon>
    </lineage>
</organism>
<comment type="caution">
    <text evidence="2">The sequence shown here is derived from an EMBL/GenBank/DDBJ whole genome shotgun (WGS) entry which is preliminary data.</text>
</comment>
<keyword evidence="3" id="KW-1185">Reference proteome</keyword>
<proteinExistence type="predicted"/>
<accession>A0ABT2MM95</accession>
<sequence>MRKCLKKIGGILFNPRFAPTALKVALFVGTVLFVINHGKAFLNGQMNQDRWISAGLSYCVPYLVNIHGQFVSNARKRP</sequence>
<keyword evidence="1" id="KW-0472">Membrane</keyword>
<dbReference type="EMBL" id="JAMXFF010000006">
    <property type="protein sequence ID" value="MCT7965874.1"/>
    <property type="molecule type" value="Genomic_DNA"/>
</dbReference>
<dbReference type="NCBIfam" id="NF038050">
    <property type="entry name" value="NrtS"/>
    <property type="match status" value="1"/>
</dbReference>
<feature type="transmembrane region" description="Helical" evidence="1">
    <location>
        <begin position="21"/>
        <end position="38"/>
    </location>
</feature>
<keyword evidence="1" id="KW-0812">Transmembrane</keyword>
<gene>
    <name evidence="2" type="primary">nrtS</name>
    <name evidence="2" type="ORF">NG799_05955</name>
</gene>
<reference evidence="2 3" key="1">
    <citation type="journal article" date="2022" name="Front. Microbiol.">
        <title>High genomic differentiation and limited gene flow indicate recent cryptic speciation within the genus Laspinema (cyanobacteria).</title>
        <authorList>
            <person name="Stanojkovic A."/>
            <person name="Skoupy S."/>
            <person name="Skaloud P."/>
            <person name="Dvorak P."/>
        </authorList>
    </citation>
    <scope>NUCLEOTIDE SEQUENCE [LARGE SCALE GENOMIC DNA]</scope>
    <source>
        <strain evidence="2 3">D2a</strain>
    </source>
</reference>
<dbReference type="Proteomes" id="UP001525890">
    <property type="component" value="Unassembled WGS sequence"/>
</dbReference>
<feature type="transmembrane region" description="Helical" evidence="1">
    <location>
        <begin position="50"/>
        <end position="68"/>
    </location>
</feature>
<evidence type="ECO:0000256" key="1">
    <source>
        <dbReference type="SAM" id="Phobius"/>
    </source>
</evidence>
<protein>
    <submittedName>
        <fullName evidence="2">Nitrate/nitrite transporter NrtS</fullName>
    </submittedName>
</protein>
<evidence type="ECO:0000313" key="2">
    <source>
        <dbReference type="EMBL" id="MCT7965874.1"/>
    </source>
</evidence>
<dbReference type="InterPro" id="IPR047700">
    <property type="entry name" value="NrtS-like"/>
</dbReference>
<evidence type="ECO:0000313" key="3">
    <source>
        <dbReference type="Proteomes" id="UP001525890"/>
    </source>
</evidence>
<keyword evidence="1" id="KW-1133">Transmembrane helix</keyword>